<evidence type="ECO:0000256" key="1">
    <source>
        <dbReference type="SAM" id="MobiDB-lite"/>
    </source>
</evidence>
<evidence type="ECO:0000313" key="3">
    <source>
        <dbReference type="Proteomes" id="UP000244722"/>
    </source>
</evidence>
<evidence type="ECO:0000313" key="2">
    <source>
        <dbReference type="EMBL" id="PUU81499.1"/>
    </source>
</evidence>
<dbReference type="EMBL" id="NESQ01000044">
    <property type="protein sequence ID" value="PUU81499.1"/>
    <property type="molecule type" value="Genomic_DNA"/>
</dbReference>
<gene>
    <name evidence="2" type="ORF">B9Z19DRAFT_1062630</name>
</gene>
<dbReference type="AlphaFoldDB" id="A0A2T7A185"/>
<organism evidence="2 3">
    <name type="scientific">Tuber borchii</name>
    <name type="common">White truffle</name>
    <dbReference type="NCBI Taxonomy" id="42251"/>
    <lineage>
        <taxon>Eukaryota</taxon>
        <taxon>Fungi</taxon>
        <taxon>Dikarya</taxon>
        <taxon>Ascomycota</taxon>
        <taxon>Pezizomycotina</taxon>
        <taxon>Pezizomycetes</taxon>
        <taxon>Pezizales</taxon>
        <taxon>Tuberaceae</taxon>
        <taxon>Tuber</taxon>
    </lineage>
</organism>
<feature type="compositionally biased region" description="Basic and acidic residues" evidence="1">
    <location>
        <begin position="130"/>
        <end position="144"/>
    </location>
</feature>
<keyword evidence="3" id="KW-1185">Reference proteome</keyword>
<sequence>MTVPRGNRIFDLQPHSGREFMDTGPSLQREGGFLTPFSGSSSGSLGHTSIPKEGVGESGVQLLTRSEDIRFAGFCTLSFDAPLWSADDFMFKNLMVQISRDHTWWRGGWENGSSVENYGISRLQNRQNKRPTERIRARPPHPEFTHPVYSPSPLIQCLRE</sequence>
<comment type="caution">
    <text evidence="2">The sequence shown here is derived from an EMBL/GenBank/DDBJ whole genome shotgun (WGS) entry which is preliminary data.</text>
</comment>
<accession>A0A2T7A185</accession>
<reference evidence="2 3" key="1">
    <citation type="submission" date="2017-04" db="EMBL/GenBank/DDBJ databases">
        <title>Draft genome sequence of Tuber borchii Vittad., a whitish edible truffle.</title>
        <authorList>
            <consortium name="DOE Joint Genome Institute"/>
            <person name="Murat C."/>
            <person name="Kuo A."/>
            <person name="Barry K.W."/>
            <person name="Clum A."/>
            <person name="Dockter R.B."/>
            <person name="Fauchery L."/>
            <person name="Iotti M."/>
            <person name="Kohler A."/>
            <person name="Labutti K."/>
            <person name="Lindquist E.A."/>
            <person name="Lipzen A."/>
            <person name="Ohm R.A."/>
            <person name="Wang M."/>
            <person name="Grigoriev I.V."/>
            <person name="Zambonelli A."/>
            <person name="Martin F.M."/>
        </authorList>
    </citation>
    <scope>NUCLEOTIDE SEQUENCE [LARGE SCALE GENOMIC DNA]</scope>
    <source>
        <strain evidence="2 3">Tbo3840</strain>
    </source>
</reference>
<proteinExistence type="predicted"/>
<protein>
    <submittedName>
        <fullName evidence="2">Uncharacterized protein</fullName>
    </submittedName>
</protein>
<dbReference type="Proteomes" id="UP000244722">
    <property type="component" value="Unassembled WGS sequence"/>
</dbReference>
<feature type="region of interest" description="Disordered" evidence="1">
    <location>
        <begin position="124"/>
        <end position="152"/>
    </location>
</feature>
<name>A0A2T7A185_TUBBO</name>